<protein>
    <submittedName>
        <fullName evidence="1">DUF1289 domain-containing protein</fullName>
    </submittedName>
</protein>
<proteinExistence type="predicted"/>
<dbReference type="EMBL" id="CP040953">
    <property type="protein sequence ID" value="QDC41465.1"/>
    <property type="molecule type" value="Genomic_DNA"/>
</dbReference>
<dbReference type="InterPro" id="IPR010710">
    <property type="entry name" value="DUF1289"/>
</dbReference>
<dbReference type="PANTHER" id="PTHR35175">
    <property type="entry name" value="DUF1289 DOMAIN-CONTAINING PROTEIN"/>
    <property type="match status" value="1"/>
</dbReference>
<dbReference type="Proteomes" id="UP000314901">
    <property type="component" value="Chromosome"/>
</dbReference>
<name>A0AAX1F0T9_9PROT</name>
<reference evidence="1 2" key="1">
    <citation type="journal article" date="2019" name="ISME J.">
        <title>Evolution in action: habitat transition from sediment to the pelagial leads to genome streamlining in Methylophilaceae.</title>
        <authorList>
            <person name="Salcher M."/>
            <person name="Schaefle D."/>
            <person name="Kaspar M."/>
            <person name="Neuenschwander S.M."/>
            <person name="Ghai R."/>
        </authorList>
    </citation>
    <scope>NUCLEOTIDE SEQUENCE [LARGE SCALE GENOMIC DNA]</scope>
    <source>
        <strain evidence="1 2">MMS-RVI-51</strain>
    </source>
</reference>
<gene>
    <name evidence="1" type="ORF">FIT94_05330</name>
</gene>
<dbReference type="AlphaFoldDB" id="A0AAX1F0T9"/>
<organism evidence="1 2">
    <name type="scientific">Candidatus Methylopumilus universalis</name>
    <dbReference type="NCBI Taxonomy" id="2588536"/>
    <lineage>
        <taxon>Bacteria</taxon>
        <taxon>Pseudomonadati</taxon>
        <taxon>Pseudomonadota</taxon>
        <taxon>Betaproteobacteria</taxon>
        <taxon>Nitrosomonadales</taxon>
        <taxon>Methylophilaceae</taxon>
        <taxon>Candidatus Methylopumilus</taxon>
    </lineage>
</organism>
<evidence type="ECO:0000313" key="2">
    <source>
        <dbReference type="Proteomes" id="UP000314901"/>
    </source>
</evidence>
<sequence>MVLIESPCIGVCLINKEHHFCEGCFRSQDEIAQWIALDETQKKEIVELASERQIKLISF</sequence>
<evidence type="ECO:0000313" key="1">
    <source>
        <dbReference type="EMBL" id="QDC41465.1"/>
    </source>
</evidence>
<accession>A0AAX1F0T9</accession>
<dbReference type="KEGG" id="muv:FIT94_05330"/>
<dbReference type="PANTHER" id="PTHR35175:SF2">
    <property type="entry name" value="DUF1289 DOMAIN-CONTAINING PROTEIN"/>
    <property type="match status" value="1"/>
</dbReference>
<dbReference type="Pfam" id="PF06945">
    <property type="entry name" value="DUF1289"/>
    <property type="match status" value="1"/>
</dbReference>